<name>W2C2U1_9BACT</name>
<keyword evidence="1" id="KW-1133">Transmembrane helix</keyword>
<feature type="transmembrane region" description="Helical" evidence="1">
    <location>
        <begin position="57"/>
        <end position="78"/>
    </location>
</feature>
<evidence type="ECO:0000313" key="3">
    <source>
        <dbReference type="Proteomes" id="UP000018837"/>
    </source>
</evidence>
<gene>
    <name evidence="2" type="ORF">N425_10150</name>
</gene>
<protein>
    <submittedName>
        <fullName evidence="2">Uncharacterized protein</fullName>
    </submittedName>
</protein>
<dbReference type="AlphaFoldDB" id="W2C2U1"/>
<keyword evidence="1" id="KW-0472">Membrane</keyword>
<dbReference type="Proteomes" id="UP000018837">
    <property type="component" value="Unassembled WGS sequence"/>
</dbReference>
<feature type="transmembrane region" description="Helical" evidence="1">
    <location>
        <begin position="33"/>
        <end position="50"/>
    </location>
</feature>
<comment type="caution">
    <text evidence="2">The sequence shown here is derived from an EMBL/GenBank/DDBJ whole genome shotgun (WGS) entry which is preliminary data.</text>
</comment>
<proteinExistence type="predicted"/>
<evidence type="ECO:0000256" key="1">
    <source>
        <dbReference type="SAM" id="Phobius"/>
    </source>
</evidence>
<reference evidence="2 3" key="1">
    <citation type="submission" date="2013-11" db="EMBL/GenBank/DDBJ databases">
        <title>Single cell genomics of uncultured Tannerella BU063 (oral taxon 286).</title>
        <authorList>
            <person name="Beall C.J."/>
            <person name="Campbell A.G."/>
            <person name="Griffen A.L."/>
            <person name="Podar M."/>
            <person name="Leys E.J."/>
        </authorList>
    </citation>
    <scope>NUCLEOTIDE SEQUENCE [LARGE SCALE GENOMIC DNA]</scope>
    <source>
        <strain evidence="2">Cell 2</strain>
    </source>
</reference>
<sequence length="79" mass="9033">MKRNDASSHYRIKIAWIVVCIVVLKAIGTSEELTAILTLVAVFYLVHATLRMALRVLFYLIRWLCIAAALAWIVSRLLF</sequence>
<feature type="transmembrane region" description="Helical" evidence="1">
    <location>
        <begin position="12"/>
        <end position="27"/>
    </location>
</feature>
<dbReference type="EMBL" id="AYUF01000484">
    <property type="protein sequence ID" value="ETK01373.1"/>
    <property type="molecule type" value="Genomic_DNA"/>
</dbReference>
<keyword evidence="1" id="KW-0812">Transmembrane</keyword>
<accession>W2C2U1</accession>
<organism evidence="2 3">
    <name type="scientific">Tannerella sp. oral taxon BU063 isolate Cell 2</name>
    <dbReference type="NCBI Taxonomy" id="1411148"/>
    <lineage>
        <taxon>Bacteria</taxon>
        <taxon>Pseudomonadati</taxon>
        <taxon>Bacteroidota</taxon>
        <taxon>Bacteroidia</taxon>
        <taxon>Bacteroidales</taxon>
        <taxon>Tannerellaceae</taxon>
        <taxon>Tannerella</taxon>
    </lineage>
</organism>
<evidence type="ECO:0000313" key="2">
    <source>
        <dbReference type="EMBL" id="ETK01373.1"/>
    </source>
</evidence>
<dbReference type="PATRIC" id="fig|1411148.3.peg.1631"/>